<dbReference type="Pfam" id="PF20257">
    <property type="entry name" value="SAM_HAT_C"/>
    <property type="match status" value="1"/>
</dbReference>
<dbReference type="InterPro" id="IPR046469">
    <property type="entry name" value="SAM_HAT_N"/>
</dbReference>
<keyword evidence="1" id="KW-0949">S-adenosyl-L-methionine</keyword>
<dbReference type="Pfam" id="PF01887">
    <property type="entry name" value="SAM_HAT_N"/>
    <property type="match status" value="1"/>
</dbReference>
<evidence type="ECO:0008006" key="6">
    <source>
        <dbReference type="Google" id="ProtNLM"/>
    </source>
</evidence>
<evidence type="ECO:0000259" key="4">
    <source>
        <dbReference type="Pfam" id="PF20257"/>
    </source>
</evidence>
<feature type="domain" description="S-adenosyl-l-methionine hydroxide adenosyltransferase N-terminal" evidence="3">
    <location>
        <begin position="8"/>
        <end position="167"/>
    </location>
</feature>
<dbReference type="AlphaFoldDB" id="A0A382NJC0"/>
<dbReference type="Gene3D" id="3.40.50.10790">
    <property type="entry name" value="S-adenosyl-l-methionine hydroxide adenosyltransferase, N-terminal"/>
    <property type="match status" value="1"/>
</dbReference>
<accession>A0A382NJC0</accession>
<feature type="non-terminal residue" evidence="5">
    <location>
        <position position="1"/>
    </location>
</feature>
<dbReference type="InterPro" id="IPR046470">
    <property type="entry name" value="SAM_HAT_C"/>
</dbReference>
<organism evidence="5">
    <name type="scientific">marine metagenome</name>
    <dbReference type="NCBI Taxonomy" id="408172"/>
    <lineage>
        <taxon>unclassified sequences</taxon>
        <taxon>metagenomes</taxon>
        <taxon>ecological metagenomes</taxon>
    </lineage>
</organism>
<dbReference type="InterPro" id="IPR023227">
    <property type="entry name" value="SAM_OH_AdoTrfase_C_sf"/>
</dbReference>
<evidence type="ECO:0000256" key="1">
    <source>
        <dbReference type="ARBA" id="ARBA00022691"/>
    </source>
</evidence>
<comment type="similarity">
    <text evidence="2">Belongs to the SAM hydrolase / SAM-dependent halogenase family.</text>
</comment>
<evidence type="ECO:0000259" key="3">
    <source>
        <dbReference type="Pfam" id="PF01887"/>
    </source>
</evidence>
<dbReference type="PANTHER" id="PTHR35092">
    <property type="entry name" value="CHLORINASE MJ1651"/>
    <property type="match status" value="1"/>
</dbReference>
<feature type="domain" description="S-adenosyl-l-methionine hydroxide adenosyltransferase C-terminal" evidence="4">
    <location>
        <begin position="190"/>
        <end position="274"/>
    </location>
</feature>
<protein>
    <recommendedName>
        <fullName evidence="6">SAM-dependent chlorinase/fluorinase</fullName>
    </recommendedName>
</protein>
<name>A0A382NJC0_9ZZZZ</name>
<gene>
    <name evidence="5" type="ORF">METZ01_LOCUS312545</name>
</gene>
<dbReference type="Gene3D" id="2.40.30.90">
    <property type="entry name" value="Bacterial fluorinating enzyme like"/>
    <property type="match status" value="1"/>
</dbReference>
<dbReference type="SUPFAM" id="SSF101852">
    <property type="entry name" value="Bacterial fluorinating enzyme, C-terminal domain"/>
    <property type="match status" value="1"/>
</dbReference>
<evidence type="ECO:0000313" key="5">
    <source>
        <dbReference type="EMBL" id="SVC59691.1"/>
    </source>
</evidence>
<dbReference type="PANTHER" id="PTHR35092:SF1">
    <property type="entry name" value="CHLORINASE MJ1651"/>
    <property type="match status" value="1"/>
</dbReference>
<reference evidence="5" key="1">
    <citation type="submission" date="2018-05" db="EMBL/GenBank/DDBJ databases">
        <authorList>
            <person name="Lanie J.A."/>
            <person name="Ng W.-L."/>
            <person name="Kazmierczak K.M."/>
            <person name="Andrzejewski T.M."/>
            <person name="Davidsen T.M."/>
            <person name="Wayne K.J."/>
            <person name="Tettelin H."/>
            <person name="Glass J.I."/>
            <person name="Rusch D."/>
            <person name="Podicherti R."/>
            <person name="Tsui H.-C.T."/>
            <person name="Winkler M.E."/>
        </authorList>
    </citation>
    <scope>NUCLEOTIDE SEQUENCE</scope>
</reference>
<dbReference type="InterPro" id="IPR002747">
    <property type="entry name" value="SAM_OH_AdoTrfase"/>
</dbReference>
<dbReference type="EMBL" id="UINC01099992">
    <property type="protein sequence ID" value="SVC59691.1"/>
    <property type="molecule type" value="Genomic_DNA"/>
</dbReference>
<proteinExistence type="inferred from homology"/>
<evidence type="ECO:0000256" key="2">
    <source>
        <dbReference type="ARBA" id="ARBA00024035"/>
    </source>
</evidence>
<dbReference type="PIRSF" id="PIRSF006779">
    <property type="entry name" value="UCP006779"/>
    <property type="match status" value="1"/>
</dbReference>
<dbReference type="SUPFAM" id="SSF102522">
    <property type="entry name" value="Bacterial fluorinating enzyme, N-terminal domain"/>
    <property type="match status" value="1"/>
</dbReference>
<dbReference type="InterPro" id="IPR023228">
    <property type="entry name" value="SAM_OH_AdoTrfase_N_sf"/>
</dbReference>
<sequence>PNMTSPSVVFTTDFGLSDAYAGVIKGVALTINPDLRLIDLTHQISPQNVAQGSFLLGLNHRYFPEDAIHVAVVDPGVGTDRRPVLLSTPWGRFVAPDNGLLSCVIAGYLESKPEAAGTVDLPSELSAVHLTNPDYWRHPVSHTFHGRDIFTPVAAHLSLGVAPEELGEAAGSLFYLPMPKPATHDGTITGQVIYLDTYGNLVTNIPTETLPPAESIEVRIKGRSITGLSRTFNDNTYSNDSGLIALTASHGYLEVAVANGNATDLLSAGEGEVVQVVTSSG</sequence>